<feature type="transmembrane region" description="Helical" evidence="9">
    <location>
        <begin position="448"/>
        <end position="470"/>
    </location>
</feature>
<dbReference type="PANTHER" id="PTHR22950:SF458">
    <property type="entry name" value="SODIUM-COUPLED NEUTRAL AMINO ACID TRANSPORTER 11-RELATED"/>
    <property type="match status" value="1"/>
</dbReference>
<feature type="compositionally biased region" description="Polar residues" evidence="8">
    <location>
        <begin position="1"/>
        <end position="16"/>
    </location>
</feature>
<evidence type="ECO:0000256" key="2">
    <source>
        <dbReference type="ARBA" id="ARBA00008066"/>
    </source>
</evidence>
<evidence type="ECO:0000256" key="9">
    <source>
        <dbReference type="SAM" id="Phobius"/>
    </source>
</evidence>
<name>A0A9P6PSW2_9FUNG</name>
<feature type="compositionally biased region" description="Low complexity" evidence="8">
    <location>
        <begin position="67"/>
        <end position="76"/>
    </location>
</feature>
<evidence type="ECO:0000313" key="12">
    <source>
        <dbReference type="Proteomes" id="UP000807716"/>
    </source>
</evidence>
<feature type="compositionally biased region" description="Polar residues" evidence="8">
    <location>
        <begin position="142"/>
        <end position="167"/>
    </location>
</feature>
<keyword evidence="6 9" id="KW-1133">Transmembrane helix</keyword>
<feature type="region of interest" description="Disordered" evidence="8">
    <location>
        <begin position="217"/>
        <end position="249"/>
    </location>
</feature>
<keyword evidence="4 9" id="KW-0812">Transmembrane</keyword>
<evidence type="ECO:0000256" key="5">
    <source>
        <dbReference type="ARBA" id="ARBA00022970"/>
    </source>
</evidence>
<evidence type="ECO:0000313" key="11">
    <source>
        <dbReference type="EMBL" id="KAG0251400.1"/>
    </source>
</evidence>
<sequence>MERTGRSGTPTPGFPSNNNNNNDKAPDSRPILDDYDDDGQHSDASSTSTSSSIRRGGHRPGSVQRTSSSKRASSSSFLGGKTFDPETLRSIAGRSARRSAAGYQAMGHEDGDADDAEGGDDEGSDLDLDFELDYRRHHQRNHNNTSADQQASRRSSVDSTASLSTRVPLTPADTNGHHSRKYSVDSSGGSGVEDHLFIDYAEEEEHVGMMTGSRVQRAGEARGPGRGGVGGGGEGGSGHGHGSGSLEPKLPHEGGSLFNSFLNMANSIVGAGIIGLPFAFQEAGLGMGIIILCALTWTVDWTVGLLVHVGKLSGRTSYQDIMMFCFGKAGLIAISIFQFVFAFGAMCAYTVIVGDTIPHVIQALFPPIVDIPVLNVLVQRASIIIICTVFISFPLSLYRDISKLAKTSAVAMVALIVIIVAVVIEGPRADPEIRGDPQAAFTFIRPQIFQAIGVISFAFVCHHNTFIIFGSLQKPTINRVSLVTHMSMFVSLLACMILALAGFLSFTDKTTGNILNNFPSDNFLINIARFCFGVNMFTTFPLENFVCREVIEAYYFPDRPFSMKRHVAITVGLVGVSLGIALSTCNLGFVLELTGGFSAIALAFILPPLCYLKLASGPIVQWRKAPHLACILFGIAIMTLSTGLSLVHFWNAPSTSDQKC</sequence>
<feature type="transmembrane region" description="Helical" evidence="9">
    <location>
        <begin position="286"/>
        <end position="309"/>
    </location>
</feature>
<feature type="region of interest" description="Disordered" evidence="8">
    <location>
        <begin position="1"/>
        <end position="189"/>
    </location>
</feature>
<dbReference type="GO" id="GO:0005783">
    <property type="term" value="C:endoplasmic reticulum"/>
    <property type="evidence" value="ECO:0007669"/>
    <property type="project" value="TreeGrafter"/>
</dbReference>
<accession>A0A9P6PSW2</accession>
<comment type="similarity">
    <text evidence="2">Belongs to the amino acid/polyamine transporter 2 family.</text>
</comment>
<feature type="compositionally biased region" description="Low complexity" evidence="8">
    <location>
        <begin position="89"/>
        <end position="102"/>
    </location>
</feature>
<feature type="domain" description="Amino acid transporter transmembrane" evidence="10">
    <location>
        <begin position="254"/>
        <end position="643"/>
    </location>
</feature>
<feature type="transmembrane region" description="Helical" evidence="9">
    <location>
        <begin position="628"/>
        <end position="650"/>
    </location>
</feature>
<keyword evidence="5" id="KW-0029">Amino-acid transport</keyword>
<feature type="transmembrane region" description="Helical" evidence="9">
    <location>
        <begin position="567"/>
        <end position="591"/>
    </location>
</feature>
<feature type="transmembrane region" description="Helical" evidence="9">
    <location>
        <begin position="373"/>
        <end position="397"/>
    </location>
</feature>
<evidence type="ECO:0000256" key="4">
    <source>
        <dbReference type="ARBA" id="ARBA00022692"/>
    </source>
</evidence>
<evidence type="ECO:0000259" key="10">
    <source>
        <dbReference type="Pfam" id="PF01490"/>
    </source>
</evidence>
<feature type="transmembrane region" description="Helical" evidence="9">
    <location>
        <begin position="482"/>
        <end position="503"/>
    </location>
</feature>
<evidence type="ECO:0000256" key="6">
    <source>
        <dbReference type="ARBA" id="ARBA00022989"/>
    </source>
</evidence>
<keyword evidence="7 9" id="KW-0472">Membrane</keyword>
<protein>
    <recommendedName>
        <fullName evidence="10">Amino acid transporter transmembrane domain-containing protein</fullName>
    </recommendedName>
</protein>
<keyword evidence="12" id="KW-1185">Reference proteome</keyword>
<feature type="transmembrane region" description="Helical" evidence="9">
    <location>
        <begin position="409"/>
        <end position="428"/>
    </location>
</feature>
<dbReference type="OrthoDB" id="28208at2759"/>
<dbReference type="Proteomes" id="UP000807716">
    <property type="component" value="Unassembled WGS sequence"/>
</dbReference>
<comment type="subcellular location">
    <subcellularLocation>
        <location evidence="1">Membrane</location>
        <topology evidence="1">Multi-pass membrane protein</topology>
    </subcellularLocation>
</comment>
<evidence type="ECO:0000256" key="1">
    <source>
        <dbReference type="ARBA" id="ARBA00004141"/>
    </source>
</evidence>
<evidence type="ECO:0000256" key="7">
    <source>
        <dbReference type="ARBA" id="ARBA00023136"/>
    </source>
</evidence>
<dbReference type="InterPro" id="IPR013057">
    <property type="entry name" value="AA_transpt_TM"/>
</dbReference>
<feature type="compositionally biased region" description="Gly residues" evidence="8">
    <location>
        <begin position="222"/>
        <end position="243"/>
    </location>
</feature>
<gene>
    <name evidence="11" type="ORF">DFQ27_008776</name>
</gene>
<keyword evidence="3" id="KW-0813">Transport</keyword>
<evidence type="ECO:0000256" key="8">
    <source>
        <dbReference type="SAM" id="MobiDB-lite"/>
    </source>
</evidence>
<feature type="compositionally biased region" description="Acidic residues" evidence="8">
    <location>
        <begin position="111"/>
        <end position="131"/>
    </location>
</feature>
<dbReference type="AlphaFoldDB" id="A0A9P6PSW2"/>
<dbReference type="Pfam" id="PF01490">
    <property type="entry name" value="Aa_trans"/>
    <property type="match status" value="1"/>
</dbReference>
<feature type="transmembrane region" description="Helical" evidence="9">
    <location>
        <begin position="330"/>
        <end position="353"/>
    </location>
</feature>
<proteinExistence type="inferred from homology"/>
<dbReference type="EMBL" id="JAAAJB010000754">
    <property type="protein sequence ID" value="KAG0251400.1"/>
    <property type="molecule type" value="Genomic_DNA"/>
</dbReference>
<reference evidence="11" key="1">
    <citation type="journal article" date="2020" name="Fungal Divers.">
        <title>Resolving the Mortierellaceae phylogeny through synthesis of multi-gene phylogenetics and phylogenomics.</title>
        <authorList>
            <person name="Vandepol N."/>
            <person name="Liber J."/>
            <person name="Desiro A."/>
            <person name="Na H."/>
            <person name="Kennedy M."/>
            <person name="Barry K."/>
            <person name="Grigoriev I.V."/>
            <person name="Miller A.N."/>
            <person name="O'Donnell K."/>
            <person name="Stajich J.E."/>
            <person name="Bonito G."/>
        </authorList>
    </citation>
    <scope>NUCLEOTIDE SEQUENCE</scope>
    <source>
        <strain evidence="11">BC1065</strain>
    </source>
</reference>
<dbReference type="GO" id="GO:0015179">
    <property type="term" value="F:L-amino acid transmembrane transporter activity"/>
    <property type="evidence" value="ECO:0007669"/>
    <property type="project" value="TreeGrafter"/>
</dbReference>
<feature type="transmembrane region" description="Helical" evidence="9">
    <location>
        <begin position="597"/>
        <end position="616"/>
    </location>
</feature>
<comment type="caution">
    <text evidence="11">The sequence shown here is derived from an EMBL/GenBank/DDBJ whole genome shotgun (WGS) entry which is preliminary data.</text>
</comment>
<dbReference type="GO" id="GO:0016020">
    <property type="term" value="C:membrane"/>
    <property type="evidence" value="ECO:0007669"/>
    <property type="project" value="UniProtKB-SubCell"/>
</dbReference>
<dbReference type="PANTHER" id="PTHR22950">
    <property type="entry name" value="AMINO ACID TRANSPORTER"/>
    <property type="match status" value="1"/>
</dbReference>
<organism evidence="11 12">
    <name type="scientific">Actinomortierella ambigua</name>
    <dbReference type="NCBI Taxonomy" id="1343610"/>
    <lineage>
        <taxon>Eukaryota</taxon>
        <taxon>Fungi</taxon>
        <taxon>Fungi incertae sedis</taxon>
        <taxon>Mucoromycota</taxon>
        <taxon>Mortierellomycotina</taxon>
        <taxon>Mortierellomycetes</taxon>
        <taxon>Mortierellales</taxon>
        <taxon>Mortierellaceae</taxon>
        <taxon>Actinomortierella</taxon>
    </lineage>
</organism>
<evidence type="ECO:0000256" key="3">
    <source>
        <dbReference type="ARBA" id="ARBA00022448"/>
    </source>
</evidence>
<feature type="transmembrane region" description="Helical" evidence="9">
    <location>
        <begin position="523"/>
        <end position="546"/>
    </location>
</feature>